<feature type="transmembrane region" description="Helical" evidence="5">
    <location>
        <begin position="317"/>
        <end position="336"/>
    </location>
</feature>
<feature type="transmembrane region" description="Helical" evidence="5">
    <location>
        <begin position="169"/>
        <end position="192"/>
    </location>
</feature>
<keyword evidence="4 5" id="KW-0472">Membrane</keyword>
<dbReference type="InterPro" id="IPR005829">
    <property type="entry name" value="Sugar_transporter_CS"/>
</dbReference>
<dbReference type="PROSITE" id="PS00216">
    <property type="entry name" value="SUGAR_TRANSPORT_1"/>
    <property type="match status" value="1"/>
</dbReference>
<feature type="transmembrane region" description="Helical" evidence="5">
    <location>
        <begin position="37"/>
        <end position="56"/>
    </location>
</feature>
<reference evidence="7 8" key="1">
    <citation type="submission" date="2024-10" db="EMBL/GenBank/DDBJ databases">
        <title>The Natural Products Discovery Center: Release of the First 8490 Sequenced Strains for Exploring Actinobacteria Biosynthetic Diversity.</title>
        <authorList>
            <person name="Kalkreuter E."/>
            <person name="Kautsar S.A."/>
            <person name="Yang D."/>
            <person name="Bader C.D."/>
            <person name="Teijaro C.N."/>
            <person name="Fluegel L."/>
            <person name="Davis C.M."/>
            <person name="Simpson J.R."/>
            <person name="Lauterbach L."/>
            <person name="Steele A.D."/>
            <person name="Gui C."/>
            <person name="Meng S."/>
            <person name="Li G."/>
            <person name="Viehrig K."/>
            <person name="Ye F."/>
            <person name="Su P."/>
            <person name="Kiefer A.F."/>
            <person name="Nichols A."/>
            <person name="Cepeda A.J."/>
            <person name="Yan W."/>
            <person name="Fan B."/>
            <person name="Jiang Y."/>
            <person name="Adhikari A."/>
            <person name="Zheng C.-J."/>
            <person name="Schuster L."/>
            <person name="Cowan T.M."/>
            <person name="Smanski M.J."/>
            <person name="Chevrette M.G."/>
            <person name="De Carvalho L.P.S."/>
            <person name="Shen B."/>
        </authorList>
    </citation>
    <scope>NUCLEOTIDE SEQUENCE [LARGE SCALE GENOMIC DNA]</scope>
    <source>
        <strain evidence="7 8">NPDC019275</strain>
    </source>
</reference>
<dbReference type="PROSITE" id="PS50850">
    <property type="entry name" value="MFS"/>
    <property type="match status" value="1"/>
</dbReference>
<feature type="transmembrane region" description="Helical" evidence="5">
    <location>
        <begin position="342"/>
        <end position="359"/>
    </location>
</feature>
<dbReference type="InterPro" id="IPR011701">
    <property type="entry name" value="MFS"/>
</dbReference>
<protein>
    <submittedName>
        <fullName evidence="7">MFS transporter</fullName>
    </submittedName>
</protein>
<comment type="caution">
    <text evidence="7">The sequence shown here is derived from an EMBL/GenBank/DDBJ whole genome shotgun (WGS) entry which is preliminary data.</text>
</comment>
<feature type="transmembrane region" description="Helical" evidence="5">
    <location>
        <begin position="133"/>
        <end position="157"/>
    </location>
</feature>
<dbReference type="PANTHER" id="PTHR23528:SF1">
    <property type="entry name" value="MAJOR FACILITATOR SUPERFAMILY (MFS) PROFILE DOMAIN-CONTAINING PROTEIN"/>
    <property type="match status" value="1"/>
</dbReference>
<dbReference type="EMBL" id="JBIRYO010000038">
    <property type="protein sequence ID" value="MFI2478399.1"/>
    <property type="molecule type" value="Genomic_DNA"/>
</dbReference>
<dbReference type="Gene3D" id="1.20.1250.20">
    <property type="entry name" value="MFS general substrate transporter like domains"/>
    <property type="match status" value="2"/>
</dbReference>
<feature type="transmembrane region" description="Helical" evidence="5">
    <location>
        <begin position="249"/>
        <end position="266"/>
    </location>
</feature>
<evidence type="ECO:0000256" key="1">
    <source>
        <dbReference type="ARBA" id="ARBA00004651"/>
    </source>
</evidence>
<evidence type="ECO:0000313" key="8">
    <source>
        <dbReference type="Proteomes" id="UP001611415"/>
    </source>
</evidence>
<sequence length="430" mass="45680">MTTQFGRSEPVTKSTFITATAENDEPPPLLRGSVNGLIVWSFPTLTVVSMIGGAIPGLLLPHQIELLDAANKEADLAVVLAISAFCAMVAAPIAGQVSDRTRSRFGRRAPWMVIGALAATLALVGLACADSLVAIGIAWSLAQVAYTFVQGPLSAVLPDRIPRRRRGTFAAAGGIALMTGLLLGSVVGSLLFGNIAAGYLFFAVTTLVALVLFVVFNPDHSSRDMHVDRFRWTDFVQTFWVNPIEHPDFFWAFSARLLLFTGYFMVSGYQLYLLSGYLGVDRPQEVIPVIGVIGLAGVIVSNMVAGPLSDKVGRRKPFVFGASVVMALALALPWVWPTLTSWFIMVAVLSLGFGMYGAIDTALMSEVLPSAQSFGKDLGVINIAATLPQTISPACAGAIIGVFGYAGLFPVGIVLSLLGAFAIWPIKSVR</sequence>
<keyword evidence="8" id="KW-1185">Reference proteome</keyword>
<evidence type="ECO:0000256" key="2">
    <source>
        <dbReference type="ARBA" id="ARBA00022692"/>
    </source>
</evidence>
<dbReference type="Pfam" id="PF07690">
    <property type="entry name" value="MFS_1"/>
    <property type="match status" value="1"/>
</dbReference>
<accession>A0ABW7XB80</accession>
<feature type="transmembrane region" description="Helical" evidence="5">
    <location>
        <begin position="286"/>
        <end position="305"/>
    </location>
</feature>
<dbReference type="SUPFAM" id="SSF103473">
    <property type="entry name" value="MFS general substrate transporter"/>
    <property type="match status" value="1"/>
</dbReference>
<evidence type="ECO:0000256" key="5">
    <source>
        <dbReference type="SAM" id="Phobius"/>
    </source>
</evidence>
<evidence type="ECO:0000256" key="4">
    <source>
        <dbReference type="ARBA" id="ARBA00023136"/>
    </source>
</evidence>
<name>A0ABW7XB80_9NOCA</name>
<feature type="transmembrane region" description="Helical" evidence="5">
    <location>
        <begin position="408"/>
        <end position="426"/>
    </location>
</feature>
<dbReference type="PANTHER" id="PTHR23528">
    <property type="match status" value="1"/>
</dbReference>
<dbReference type="RefSeq" id="WP_357409759.1">
    <property type="nucleotide sequence ID" value="NZ_JBEYCD010000017.1"/>
</dbReference>
<feature type="transmembrane region" description="Helical" evidence="5">
    <location>
        <begin position="109"/>
        <end position="127"/>
    </location>
</feature>
<feature type="transmembrane region" description="Helical" evidence="5">
    <location>
        <begin position="380"/>
        <end position="402"/>
    </location>
</feature>
<feature type="transmembrane region" description="Helical" evidence="5">
    <location>
        <begin position="76"/>
        <end position="97"/>
    </location>
</feature>
<dbReference type="Proteomes" id="UP001611415">
    <property type="component" value="Unassembled WGS sequence"/>
</dbReference>
<organism evidence="7 8">
    <name type="scientific">Nocardia xishanensis</name>
    <dbReference type="NCBI Taxonomy" id="238964"/>
    <lineage>
        <taxon>Bacteria</taxon>
        <taxon>Bacillati</taxon>
        <taxon>Actinomycetota</taxon>
        <taxon>Actinomycetes</taxon>
        <taxon>Mycobacteriales</taxon>
        <taxon>Nocardiaceae</taxon>
        <taxon>Nocardia</taxon>
    </lineage>
</organism>
<comment type="subcellular location">
    <subcellularLocation>
        <location evidence="1">Cell membrane</location>
        <topology evidence="1">Multi-pass membrane protein</topology>
    </subcellularLocation>
</comment>
<evidence type="ECO:0000256" key="3">
    <source>
        <dbReference type="ARBA" id="ARBA00022989"/>
    </source>
</evidence>
<feature type="domain" description="Major facilitator superfamily (MFS) profile" evidence="6">
    <location>
        <begin position="29"/>
        <end position="430"/>
    </location>
</feature>
<dbReference type="InterPro" id="IPR036259">
    <property type="entry name" value="MFS_trans_sf"/>
</dbReference>
<keyword evidence="2 5" id="KW-0812">Transmembrane</keyword>
<evidence type="ECO:0000313" key="7">
    <source>
        <dbReference type="EMBL" id="MFI2478399.1"/>
    </source>
</evidence>
<dbReference type="InterPro" id="IPR020846">
    <property type="entry name" value="MFS_dom"/>
</dbReference>
<evidence type="ECO:0000259" key="6">
    <source>
        <dbReference type="PROSITE" id="PS50850"/>
    </source>
</evidence>
<proteinExistence type="predicted"/>
<keyword evidence="3 5" id="KW-1133">Transmembrane helix</keyword>
<feature type="transmembrane region" description="Helical" evidence="5">
    <location>
        <begin position="198"/>
        <end position="216"/>
    </location>
</feature>
<gene>
    <name evidence="7" type="ORF">ACH49W_34010</name>
</gene>